<evidence type="ECO:0000313" key="2">
    <source>
        <dbReference type="Proteomes" id="UP000604046"/>
    </source>
</evidence>
<proteinExistence type="predicted"/>
<keyword evidence="2" id="KW-1185">Reference proteome</keyword>
<dbReference type="Proteomes" id="UP000604046">
    <property type="component" value="Unassembled WGS sequence"/>
</dbReference>
<gene>
    <name evidence="1" type="ORF">SNAT2548_LOCUS10865</name>
</gene>
<dbReference type="OrthoDB" id="10250354at2759"/>
<sequence length="131" mass="14525">MALGNKLTAAHFDDVVVKLHAAVESLLQSRGHVQSTKAEIELLTQVEVARRLMIDSLYEPDDRKALKEIFGGDLARVCRVRVALEQLDPATIPRAGQQLSKCLMACQSIEDVLADLGFSRALQEAKEQQRQ</sequence>
<name>A0A812LFJ2_9DINO</name>
<accession>A0A812LFJ2</accession>
<comment type="caution">
    <text evidence="1">The sequence shown here is derived from an EMBL/GenBank/DDBJ whole genome shotgun (WGS) entry which is preliminary data.</text>
</comment>
<dbReference type="EMBL" id="CAJNDS010000926">
    <property type="protein sequence ID" value="CAE7241116.1"/>
    <property type="molecule type" value="Genomic_DNA"/>
</dbReference>
<dbReference type="AlphaFoldDB" id="A0A812LFJ2"/>
<feature type="non-terminal residue" evidence="1">
    <location>
        <position position="1"/>
    </location>
</feature>
<protein>
    <submittedName>
        <fullName evidence="1">Uncharacterized protein</fullName>
    </submittedName>
</protein>
<reference evidence="1" key="1">
    <citation type="submission" date="2021-02" db="EMBL/GenBank/DDBJ databases">
        <authorList>
            <person name="Dougan E. K."/>
            <person name="Rhodes N."/>
            <person name="Thang M."/>
            <person name="Chan C."/>
        </authorList>
    </citation>
    <scope>NUCLEOTIDE SEQUENCE</scope>
</reference>
<organism evidence="1 2">
    <name type="scientific">Symbiodinium natans</name>
    <dbReference type="NCBI Taxonomy" id="878477"/>
    <lineage>
        <taxon>Eukaryota</taxon>
        <taxon>Sar</taxon>
        <taxon>Alveolata</taxon>
        <taxon>Dinophyceae</taxon>
        <taxon>Suessiales</taxon>
        <taxon>Symbiodiniaceae</taxon>
        <taxon>Symbiodinium</taxon>
    </lineage>
</organism>
<evidence type="ECO:0000313" key="1">
    <source>
        <dbReference type="EMBL" id="CAE7241116.1"/>
    </source>
</evidence>